<keyword evidence="2" id="KW-1185">Reference proteome</keyword>
<accession>A0A391P3P2</accession>
<gene>
    <name evidence="1" type="ORF">KIPB_017028</name>
</gene>
<reference evidence="1 2" key="1">
    <citation type="journal article" date="2018" name="PLoS ONE">
        <title>The draft genome of Kipferlia bialata reveals reductive genome evolution in fornicate parasites.</title>
        <authorList>
            <person name="Tanifuji G."/>
            <person name="Takabayashi S."/>
            <person name="Kume K."/>
            <person name="Takagi M."/>
            <person name="Nakayama T."/>
            <person name="Kamikawa R."/>
            <person name="Inagaki Y."/>
            <person name="Hashimoto T."/>
        </authorList>
    </citation>
    <scope>NUCLEOTIDE SEQUENCE [LARGE SCALE GENOMIC DNA]</scope>
    <source>
        <strain evidence="1">NY0173</strain>
    </source>
</reference>
<feature type="non-terminal residue" evidence="1">
    <location>
        <position position="43"/>
    </location>
</feature>
<sequence length="43" mass="4692">AETSHETAVQKLLTSVDGLMQAYSRSVQNLSRMSTLAELRGDP</sequence>
<feature type="non-terminal residue" evidence="1">
    <location>
        <position position="1"/>
    </location>
</feature>
<evidence type="ECO:0000313" key="1">
    <source>
        <dbReference type="EMBL" id="GCA65398.1"/>
    </source>
</evidence>
<organism evidence="1 2">
    <name type="scientific">Kipferlia bialata</name>
    <dbReference type="NCBI Taxonomy" id="797122"/>
    <lineage>
        <taxon>Eukaryota</taxon>
        <taxon>Metamonada</taxon>
        <taxon>Carpediemonas-like organisms</taxon>
        <taxon>Kipferlia</taxon>
    </lineage>
</organism>
<evidence type="ECO:0000313" key="2">
    <source>
        <dbReference type="Proteomes" id="UP000265618"/>
    </source>
</evidence>
<dbReference type="Proteomes" id="UP000265618">
    <property type="component" value="Unassembled WGS sequence"/>
</dbReference>
<dbReference type="AlphaFoldDB" id="A0A391P3P2"/>
<dbReference type="EMBL" id="BDIP01010976">
    <property type="protein sequence ID" value="GCA65398.1"/>
    <property type="molecule type" value="Genomic_DNA"/>
</dbReference>
<protein>
    <submittedName>
        <fullName evidence="1">Uncharacterized protein</fullName>
    </submittedName>
</protein>
<comment type="caution">
    <text evidence="1">The sequence shown here is derived from an EMBL/GenBank/DDBJ whole genome shotgun (WGS) entry which is preliminary data.</text>
</comment>
<proteinExistence type="predicted"/>
<name>A0A391P3P2_9EUKA</name>